<reference evidence="2 3" key="1">
    <citation type="journal article" date="2016" name="Nat. Commun.">
        <title>Thousands of microbial genomes shed light on interconnected biogeochemical processes in an aquifer system.</title>
        <authorList>
            <person name="Anantharaman K."/>
            <person name="Brown C.T."/>
            <person name="Hug L.A."/>
            <person name="Sharon I."/>
            <person name="Castelle C.J."/>
            <person name="Probst A.J."/>
            <person name="Thomas B.C."/>
            <person name="Singh A."/>
            <person name="Wilkins M.J."/>
            <person name="Karaoz U."/>
            <person name="Brodie E.L."/>
            <person name="Williams K.H."/>
            <person name="Hubbard S.S."/>
            <person name="Banfield J.F."/>
        </authorList>
    </citation>
    <scope>NUCLEOTIDE SEQUENCE [LARGE SCALE GENOMIC DNA]</scope>
</reference>
<evidence type="ECO:0000313" key="3">
    <source>
        <dbReference type="Proteomes" id="UP000177078"/>
    </source>
</evidence>
<evidence type="ECO:0000313" key="2">
    <source>
        <dbReference type="EMBL" id="OHA70935.1"/>
    </source>
</evidence>
<sequence length="65" mass="7193">MPIWLTVALIIWSICSVLVAAVISVEPEKTKYSKWWLGLCIIGGPITMVMHVIGIIQIIAEVESK</sequence>
<proteinExistence type="predicted"/>
<gene>
    <name evidence="2" type="ORF">A3F15_02160</name>
</gene>
<comment type="caution">
    <text evidence="2">The sequence shown here is derived from an EMBL/GenBank/DDBJ whole genome shotgun (WGS) entry which is preliminary data.</text>
</comment>
<keyword evidence="1" id="KW-0472">Membrane</keyword>
<evidence type="ECO:0000256" key="1">
    <source>
        <dbReference type="SAM" id="Phobius"/>
    </source>
</evidence>
<name>A0A1G2RDK5_9BACT</name>
<keyword evidence="1" id="KW-0812">Transmembrane</keyword>
<feature type="transmembrane region" description="Helical" evidence="1">
    <location>
        <begin position="36"/>
        <end position="60"/>
    </location>
</feature>
<dbReference type="STRING" id="1802457.A3F15_02160"/>
<accession>A0A1G2RDK5</accession>
<keyword evidence="1" id="KW-1133">Transmembrane helix</keyword>
<dbReference type="EMBL" id="MHUC01000015">
    <property type="protein sequence ID" value="OHA70935.1"/>
    <property type="molecule type" value="Genomic_DNA"/>
</dbReference>
<dbReference type="AlphaFoldDB" id="A0A1G2RDK5"/>
<protein>
    <submittedName>
        <fullName evidence="2">Uncharacterized protein</fullName>
    </submittedName>
</protein>
<dbReference type="Proteomes" id="UP000177078">
    <property type="component" value="Unassembled WGS sequence"/>
</dbReference>
<organism evidence="2 3">
    <name type="scientific">Candidatus Wildermuthbacteria bacterium RIFCSPHIGHO2_12_FULL_40_12</name>
    <dbReference type="NCBI Taxonomy" id="1802457"/>
    <lineage>
        <taxon>Bacteria</taxon>
        <taxon>Candidatus Wildermuthiibacteriota</taxon>
    </lineage>
</organism>